<keyword evidence="4" id="KW-0680">Restriction system</keyword>
<organism evidence="8 9">
    <name type="scientific">Kandleria vitulina</name>
    <dbReference type="NCBI Taxonomy" id="1630"/>
    <lineage>
        <taxon>Bacteria</taxon>
        <taxon>Bacillati</taxon>
        <taxon>Bacillota</taxon>
        <taxon>Erysipelotrichia</taxon>
        <taxon>Erysipelotrichales</taxon>
        <taxon>Coprobacillaceae</taxon>
        <taxon>Kandleria</taxon>
    </lineage>
</organism>
<dbReference type="Gene3D" id="3.40.50.150">
    <property type="entry name" value="Vaccinia Virus protein VP39"/>
    <property type="match status" value="1"/>
</dbReference>
<dbReference type="CDD" id="cd00315">
    <property type="entry name" value="Cyt_C5_DNA_methylase"/>
    <property type="match status" value="1"/>
</dbReference>
<sequence length="381" mass="43762">MMKTNKKLKVATVFSGIGAPEQALKRMGIDYEIVFACDNGEVEIDYDLEFEKKQLSTIDGPILKKMYVDDLYRSKTRRTNFVKKSYLANYDIDENYYFQDIRLLDGSDFRGKVDLLVGGSPCQSFSTVGYQGGLEDTRGTLFYDYAKLIRDVKPKVFIYENVRGLFTHDKGKTWATIKNVFDDLGYNISFELLNAADYGIPQTRRRVFVVGIRKDLALRKELHFPPEKKRLKFFMQDVLLSATKFGNYRSIKGKMCIEKEPGFVDPKYILTPKLKAYVMKSGTKNFYQKVEIDKPVARTILKTMGNRHRAGVDNYVTDLGPTNIRMLTEREAHRLMGFPDDYKIIVSRAQGYKQAGNSIVVDVLIAIFEEVFKTGVFDTSF</sequence>
<dbReference type="GO" id="GO:0009307">
    <property type="term" value="P:DNA restriction-modification system"/>
    <property type="evidence" value="ECO:0007669"/>
    <property type="project" value="UniProtKB-KW"/>
</dbReference>
<evidence type="ECO:0000256" key="2">
    <source>
        <dbReference type="ARBA" id="ARBA00022679"/>
    </source>
</evidence>
<keyword evidence="1 5" id="KW-0489">Methyltransferase</keyword>
<dbReference type="SUPFAM" id="SSF53335">
    <property type="entry name" value="S-adenosyl-L-methionine-dependent methyltransferases"/>
    <property type="match status" value="1"/>
</dbReference>
<accession>A0A1H2UYS7</accession>
<dbReference type="InterPro" id="IPR031303">
    <property type="entry name" value="C5_meth_CS"/>
</dbReference>
<evidence type="ECO:0000313" key="8">
    <source>
        <dbReference type="EMBL" id="SDW61200.1"/>
    </source>
</evidence>
<dbReference type="RefSeq" id="WP_202969272.1">
    <property type="nucleotide sequence ID" value="NZ_FNNF01000026.1"/>
</dbReference>
<evidence type="ECO:0000256" key="6">
    <source>
        <dbReference type="RuleBase" id="RU000416"/>
    </source>
</evidence>
<reference evidence="8 9" key="1">
    <citation type="submission" date="2016-10" db="EMBL/GenBank/DDBJ databases">
        <authorList>
            <person name="de Groot N.N."/>
        </authorList>
    </citation>
    <scope>NUCLEOTIDE SEQUENCE [LARGE SCALE GENOMIC DNA]</scope>
    <source>
        <strain evidence="8 9">S3b</strain>
    </source>
</reference>
<dbReference type="PANTHER" id="PTHR46098">
    <property type="entry name" value="TRNA (CYTOSINE(38)-C(5))-METHYLTRANSFERASE"/>
    <property type="match status" value="1"/>
</dbReference>
<evidence type="ECO:0000256" key="7">
    <source>
        <dbReference type="RuleBase" id="RU000417"/>
    </source>
</evidence>
<keyword evidence="2 5" id="KW-0808">Transferase</keyword>
<evidence type="ECO:0000256" key="1">
    <source>
        <dbReference type="ARBA" id="ARBA00022603"/>
    </source>
</evidence>
<dbReference type="InterPro" id="IPR001525">
    <property type="entry name" value="C5_MeTfrase"/>
</dbReference>
<dbReference type="Gene3D" id="3.90.120.10">
    <property type="entry name" value="DNA Methylase, subunit A, domain 2"/>
    <property type="match status" value="1"/>
</dbReference>
<evidence type="ECO:0000313" key="9">
    <source>
        <dbReference type="Proteomes" id="UP000182429"/>
    </source>
</evidence>
<dbReference type="InterPro" id="IPR029063">
    <property type="entry name" value="SAM-dependent_MTases_sf"/>
</dbReference>
<dbReference type="GO" id="GO:0032259">
    <property type="term" value="P:methylation"/>
    <property type="evidence" value="ECO:0007669"/>
    <property type="project" value="UniProtKB-KW"/>
</dbReference>
<dbReference type="EC" id="2.1.1.37" evidence="7"/>
<comment type="similarity">
    <text evidence="5 6">Belongs to the class I-like SAM-binding methyltransferase superfamily. C5-methyltransferase family.</text>
</comment>
<evidence type="ECO:0000256" key="3">
    <source>
        <dbReference type="ARBA" id="ARBA00022691"/>
    </source>
</evidence>
<protein>
    <recommendedName>
        <fullName evidence="7">Cytosine-specific methyltransferase</fullName>
        <ecNumber evidence="7">2.1.1.37</ecNumber>
    </recommendedName>
</protein>
<dbReference type="Pfam" id="PF00145">
    <property type="entry name" value="DNA_methylase"/>
    <property type="match status" value="1"/>
</dbReference>
<dbReference type="PROSITE" id="PS51679">
    <property type="entry name" value="SAM_MT_C5"/>
    <property type="match status" value="1"/>
</dbReference>
<evidence type="ECO:0000256" key="4">
    <source>
        <dbReference type="ARBA" id="ARBA00022747"/>
    </source>
</evidence>
<dbReference type="PROSITE" id="PS00095">
    <property type="entry name" value="C5_MTASE_2"/>
    <property type="match status" value="1"/>
</dbReference>
<dbReference type="InterPro" id="IPR050750">
    <property type="entry name" value="C5-MTase"/>
</dbReference>
<proteinExistence type="inferred from homology"/>
<dbReference type="Proteomes" id="UP000182429">
    <property type="component" value="Unassembled WGS sequence"/>
</dbReference>
<dbReference type="InterPro" id="IPR018117">
    <property type="entry name" value="C5_DNA_meth_AS"/>
</dbReference>
<dbReference type="EMBL" id="FNNF01000026">
    <property type="protein sequence ID" value="SDW61200.1"/>
    <property type="molecule type" value="Genomic_DNA"/>
</dbReference>
<dbReference type="PRINTS" id="PR00105">
    <property type="entry name" value="C5METTRFRASE"/>
</dbReference>
<evidence type="ECO:0000256" key="5">
    <source>
        <dbReference type="PROSITE-ProRule" id="PRU01016"/>
    </source>
</evidence>
<dbReference type="NCBIfam" id="TIGR00675">
    <property type="entry name" value="dcm"/>
    <property type="match status" value="1"/>
</dbReference>
<feature type="active site" evidence="5">
    <location>
        <position position="122"/>
    </location>
</feature>
<comment type="catalytic activity">
    <reaction evidence="7">
        <text>a 2'-deoxycytidine in DNA + S-adenosyl-L-methionine = a 5-methyl-2'-deoxycytidine in DNA + S-adenosyl-L-homocysteine + H(+)</text>
        <dbReference type="Rhea" id="RHEA:13681"/>
        <dbReference type="Rhea" id="RHEA-COMP:11369"/>
        <dbReference type="Rhea" id="RHEA-COMP:11370"/>
        <dbReference type="ChEBI" id="CHEBI:15378"/>
        <dbReference type="ChEBI" id="CHEBI:57856"/>
        <dbReference type="ChEBI" id="CHEBI:59789"/>
        <dbReference type="ChEBI" id="CHEBI:85452"/>
        <dbReference type="ChEBI" id="CHEBI:85454"/>
        <dbReference type="EC" id="2.1.1.37"/>
    </reaction>
</comment>
<dbReference type="AlphaFoldDB" id="A0A1H2UYS7"/>
<dbReference type="PANTHER" id="PTHR46098:SF1">
    <property type="entry name" value="TRNA (CYTOSINE(38)-C(5))-METHYLTRANSFERASE"/>
    <property type="match status" value="1"/>
</dbReference>
<name>A0A1H2UYS7_9FIRM</name>
<dbReference type="GO" id="GO:0003886">
    <property type="term" value="F:DNA (cytosine-5-)-methyltransferase activity"/>
    <property type="evidence" value="ECO:0007669"/>
    <property type="project" value="UniProtKB-EC"/>
</dbReference>
<gene>
    <name evidence="8" type="ORF">SAMN04487759_1268</name>
</gene>
<keyword evidence="3 5" id="KW-0949">S-adenosyl-L-methionine</keyword>
<dbReference type="PROSITE" id="PS00094">
    <property type="entry name" value="C5_MTASE_1"/>
    <property type="match status" value="1"/>
</dbReference>